<evidence type="ECO:0000256" key="9">
    <source>
        <dbReference type="SAM" id="Phobius"/>
    </source>
</evidence>
<evidence type="ECO:0000256" key="2">
    <source>
        <dbReference type="ARBA" id="ARBA00008108"/>
    </source>
</evidence>
<feature type="compositionally biased region" description="Low complexity" evidence="8">
    <location>
        <begin position="266"/>
        <end position="279"/>
    </location>
</feature>
<keyword evidence="6 9" id="KW-0472">Membrane</keyword>
<proteinExistence type="inferred from homology"/>
<dbReference type="Proteomes" id="UP001279410">
    <property type="component" value="Unassembled WGS sequence"/>
</dbReference>
<protein>
    <submittedName>
        <fullName evidence="10">Transmembrane and coiled-coil domains protein 3-like isoform X2</fullName>
    </submittedName>
</protein>
<reference evidence="10" key="1">
    <citation type="submission" date="2022-08" db="EMBL/GenBank/DDBJ databases">
        <title>Genome sequencing of akame (Lates japonicus).</title>
        <authorList>
            <person name="Hashiguchi Y."/>
            <person name="Takahashi H."/>
        </authorList>
    </citation>
    <scope>NUCLEOTIDE SEQUENCE</scope>
    <source>
        <strain evidence="10">Kochi</strain>
    </source>
</reference>
<dbReference type="EMBL" id="BRZM01000035">
    <property type="protein sequence ID" value="GLD58905.1"/>
    <property type="molecule type" value="Genomic_DNA"/>
</dbReference>
<keyword evidence="5 7" id="KW-0175">Coiled coil</keyword>
<feature type="transmembrane region" description="Helical" evidence="9">
    <location>
        <begin position="441"/>
        <end position="461"/>
    </location>
</feature>
<dbReference type="PANTHER" id="PTHR17613">
    <property type="entry name" value="CEREBRAL PROTEIN-11-RELATED"/>
    <property type="match status" value="1"/>
</dbReference>
<gene>
    <name evidence="10" type="ORF">AKAME5_001097600</name>
</gene>
<dbReference type="GO" id="GO:0016020">
    <property type="term" value="C:membrane"/>
    <property type="evidence" value="ECO:0007669"/>
    <property type="project" value="UniProtKB-SubCell"/>
</dbReference>
<name>A0AAD3R8J6_LATJO</name>
<feature type="coiled-coil region" evidence="7">
    <location>
        <begin position="317"/>
        <end position="423"/>
    </location>
</feature>
<feature type="transmembrane region" description="Helical" evidence="9">
    <location>
        <begin position="468"/>
        <end position="487"/>
    </location>
</feature>
<dbReference type="AlphaFoldDB" id="A0AAD3R8J6"/>
<evidence type="ECO:0000313" key="11">
    <source>
        <dbReference type="Proteomes" id="UP001279410"/>
    </source>
</evidence>
<evidence type="ECO:0000256" key="3">
    <source>
        <dbReference type="ARBA" id="ARBA00022692"/>
    </source>
</evidence>
<feature type="region of interest" description="Disordered" evidence="8">
    <location>
        <begin position="18"/>
        <end position="54"/>
    </location>
</feature>
<evidence type="ECO:0000256" key="4">
    <source>
        <dbReference type="ARBA" id="ARBA00022989"/>
    </source>
</evidence>
<dbReference type="InterPro" id="IPR019394">
    <property type="entry name" value="TEX28/TMCC"/>
</dbReference>
<evidence type="ECO:0000313" key="10">
    <source>
        <dbReference type="EMBL" id="GLD58905.1"/>
    </source>
</evidence>
<dbReference type="Pfam" id="PF10267">
    <property type="entry name" value="Tmemb_cc2"/>
    <property type="match status" value="1"/>
</dbReference>
<dbReference type="GO" id="GO:0012505">
    <property type="term" value="C:endomembrane system"/>
    <property type="evidence" value="ECO:0007669"/>
    <property type="project" value="TreeGrafter"/>
</dbReference>
<comment type="caution">
    <text evidence="10">The sequence shown here is derived from an EMBL/GenBank/DDBJ whole genome shotgun (WGS) entry which is preliminary data.</text>
</comment>
<accession>A0AAD3R8J6</accession>
<evidence type="ECO:0000256" key="8">
    <source>
        <dbReference type="SAM" id="MobiDB-lite"/>
    </source>
</evidence>
<feature type="region of interest" description="Disordered" evidence="8">
    <location>
        <begin position="233"/>
        <end position="307"/>
    </location>
</feature>
<feature type="compositionally biased region" description="Low complexity" evidence="8">
    <location>
        <begin position="288"/>
        <end position="300"/>
    </location>
</feature>
<keyword evidence="3 9" id="KW-0812">Transmembrane</keyword>
<evidence type="ECO:0000256" key="1">
    <source>
        <dbReference type="ARBA" id="ARBA00004370"/>
    </source>
</evidence>
<evidence type="ECO:0000256" key="6">
    <source>
        <dbReference type="ARBA" id="ARBA00023136"/>
    </source>
</evidence>
<organism evidence="10 11">
    <name type="scientific">Lates japonicus</name>
    <name type="common">Japanese lates</name>
    <dbReference type="NCBI Taxonomy" id="270547"/>
    <lineage>
        <taxon>Eukaryota</taxon>
        <taxon>Metazoa</taxon>
        <taxon>Chordata</taxon>
        <taxon>Craniata</taxon>
        <taxon>Vertebrata</taxon>
        <taxon>Euteleostomi</taxon>
        <taxon>Actinopterygii</taxon>
        <taxon>Neopterygii</taxon>
        <taxon>Teleostei</taxon>
        <taxon>Neoteleostei</taxon>
        <taxon>Acanthomorphata</taxon>
        <taxon>Carangaria</taxon>
        <taxon>Carangaria incertae sedis</taxon>
        <taxon>Centropomidae</taxon>
        <taxon>Lates</taxon>
    </lineage>
</organism>
<sequence length="501" mass="55713">MPSANVSVRSLSEVEKYLSSSSSRMDRSTETSFLSIPASMRRGSSENNLDLDLSDASPSPALGFEVQRSRSCLDNLQQKILKVTEQLKIEQTARDENVAEYLKLVNSADKQQVGRIKQVFEKKNQKSAQNIAQMQKKLEQYHKKMKDSEIHHSPSPHLSTVKHSTIPRESPRELLRDMTGSGRHPTMDKIKTIGPGVSLSPPFFFSKPREFANLIRNKFGSADNIAHLKTTLDASSPLPTDSAGKGLSSSTSMVGKPKYPSDDECSSGSASISADSNGNPAGGGGVSVGQAQGQGLSQGQPAGGDGQSRLALSLEEVREIKDAQSQLEEDMEELKAQFKREYGIVSQTLQEERYRYERLEDQLNDLTELHQHEMANLKQELASIEERVAYQAHERARDIQEALESCQTRVSKLELQQQQQQQTVQLESRDARVLLGKSINIMLAIITVILVCVSTAAKFAAPLMRSRYHVVVTFLGICFLTVFWKNWDRLQHSIDRLLVLG</sequence>
<evidence type="ECO:0000256" key="7">
    <source>
        <dbReference type="SAM" id="Coils"/>
    </source>
</evidence>
<keyword evidence="4 9" id="KW-1133">Transmembrane helix</keyword>
<comment type="subcellular location">
    <subcellularLocation>
        <location evidence="1">Membrane</location>
    </subcellularLocation>
</comment>
<feature type="region of interest" description="Disordered" evidence="8">
    <location>
        <begin position="147"/>
        <end position="167"/>
    </location>
</feature>
<comment type="similarity">
    <text evidence="2">Belongs to the TEX28 family.</text>
</comment>
<dbReference type="PANTHER" id="PTHR17613:SF8">
    <property type="entry name" value="TRANSMEMBRANE AND COILED-COIL DOMAIN PROTEIN 3"/>
    <property type="match status" value="1"/>
</dbReference>
<keyword evidence="11" id="KW-1185">Reference proteome</keyword>
<evidence type="ECO:0000256" key="5">
    <source>
        <dbReference type="ARBA" id="ARBA00023054"/>
    </source>
</evidence>